<protein>
    <submittedName>
        <fullName evidence="1">Uncharacterized protein</fullName>
    </submittedName>
</protein>
<keyword evidence="2" id="KW-1185">Reference proteome</keyword>
<sequence>MTAREWLSLAVRLGVVAALAAALVHGWRSGNTLVAVVAAVNLVGLSAVMLSSPVMQLCEMLLRSAKGMALRPEEGRWREFRSVPVAVRLMDGVFFVRESDARKICGDEWPQQPPATVQFPGEKGSFLRARLLAAELERGKPMPSMRVMGFVRWLNTLQ</sequence>
<evidence type="ECO:0000313" key="2">
    <source>
        <dbReference type="Proteomes" id="UP000060699"/>
    </source>
</evidence>
<dbReference type="RefSeq" id="WP_147307163.1">
    <property type="nucleotide sequence ID" value="NZ_CP013729.1"/>
</dbReference>
<dbReference type="KEGG" id="rdp:RD2015_1369"/>
<proteinExistence type="predicted"/>
<gene>
    <name evidence="1" type="ORF">RD2015_1369</name>
</gene>
<accession>A0A0U3MSB5</accession>
<name>A0A0U3MSB5_9BURK</name>
<dbReference type="AlphaFoldDB" id="A0A0U3MSB5"/>
<reference evidence="1 2" key="1">
    <citation type="submission" date="2015-12" db="EMBL/GenBank/DDBJ databases">
        <title>Complete genome of Roseateles depolymerans KCTC 42856.</title>
        <authorList>
            <person name="Kim K.M."/>
        </authorList>
    </citation>
    <scope>NUCLEOTIDE SEQUENCE [LARGE SCALE GENOMIC DNA]</scope>
    <source>
        <strain evidence="1 2">KCTC 42856</strain>
    </source>
</reference>
<dbReference type="EMBL" id="CP013729">
    <property type="protein sequence ID" value="ALV05859.1"/>
    <property type="molecule type" value="Genomic_DNA"/>
</dbReference>
<dbReference type="Proteomes" id="UP000060699">
    <property type="component" value="Chromosome"/>
</dbReference>
<organism evidence="1 2">
    <name type="scientific">Roseateles depolymerans</name>
    <dbReference type="NCBI Taxonomy" id="76731"/>
    <lineage>
        <taxon>Bacteria</taxon>
        <taxon>Pseudomonadati</taxon>
        <taxon>Pseudomonadota</taxon>
        <taxon>Betaproteobacteria</taxon>
        <taxon>Burkholderiales</taxon>
        <taxon>Sphaerotilaceae</taxon>
        <taxon>Roseateles</taxon>
    </lineage>
</organism>
<evidence type="ECO:0000313" key="1">
    <source>
        <dbReference type="EMBL" id="ALV05859.1"/>
    </source>
</evidence>